<dbReference type="InterPro" id="IPR013424">
    <property type="entry name" value="Ice-binding_C"/>
</dbReference>
<keyword evidence="1" id="KW-0472">Membrane</keyword>
<dbReference type="Proteomes" id="UP000541535">
    <property type="component" value="Unassembled WGS sequence"/>
</dbReference>
<gene>
    <name evidence="4" type="ORF">FHS03_004248</name>
</gene>
<keyword evidence="1" id="KW-0812">Transmembrane</keyword>
<keyword evidence="1" id="KW-1133">Transmembrane helix</keyword>
<accession>A0A7W5BDJ3</accession>
<feature type="transmembrane region" description="Helical" evidence="1">
    <location>
        <begin position="163"/>
        <end position="180"/>
    </location>
</feature>
<evidence type="ECO:0000313" key="4">
    <source>
        <dbReference type="EMBL" id="MBB3121172.1"/>
    </source>
</evidence>
<keyword evidence="5" id="KW-1185">Reference proteome</keyword>
<evidence type="ECO:0000256" key="2">
    <source>
        <dbReference type="SAM" id="SignalP"/>
    </source>
</evidence>
<dbReference type="EMBL" id="JACHXD010000014">
    <property type="protein sequence ID" value="MBB3121172.1"/>
    <property type="molecule type" value="Genomic_DNA"/>
</dbReference>
<evidence type="ECO:0000313" key="5">
    <source>
        <dbReference type="Proteomes" id="UP000541535"/>
    </source>
</evidence>
<evidence type="ECO:0000259" key="3">
    <source>
        <dbReference type="Pfam" id="PF07589"/>
    </source>
</evidence>
<feature type="domain" description="Ice-binding protein C-terminal" evidence="3">
    <location>
        <begin position="159"/>
        <end position="183"/>
    </location>
</feature>
<name>A0A7W5BDJ3_9BURK</name>
<dbReference type="RefSeq" id="WP_183442900.1">
    <property type="nucleotide sequence ID" value="NZ_JACHXD010000014.1"/>
</dbReference>
<feature type="signal peptide" evidence="2">
    <location>
        <begin position="1"/>
        <end position="20"/>
    </location>
</feature>
<proteinExistence type="predicted"/>
<sequence length="186" mass="19430">MKKLTTHAAAIALAAATVFAAPLAHAAKWVEITAPKTSGFTVGSGKVSYGPIAAASVWVFDGENINPQNPANIESLVEGLFKLPSTGKGSLQLVGAKDLANSKAGSFKVGASFDYLAVHYGRGELVFHWDKPVAADTLFTFSGLPRGSSNYRAFSSISAVPEPATYGMLLGGLGLMAFIARRRKQG</sequence>
<comment type="caution">
    <text evidence="4">The sequence shown here is derived from an EMBL/GenBank/DDBJ whole genome shotgun (WGS) entry which is preliminary data.</text>
</comment>
<protein>
    <recommendedName>
        <fullName evidence="3">Ice-binding protein C-terminal domain-containing protein</fullName>
    </recommendedName>
</protein>
<dbReference type="AlphaFoldDB" id="A0A7W5BDJ3"/>
<reference evidence="4 5" key="1">
    <citation type="submission" date="2020-08" db="EMBL/GenBank/DDBJ databases">
        <title>Genomic Encyclopedia of Type Strains, Phase III (KMG-III): the genomes of soil and plant-associated and newly described type strains.</title>
        <authorList>
            <person name="Whitman W."/>
        </authorList>
    </citation>
    <scope>NUCLEOTIDE SEQUENCE [LARGE SCALE GENOMIC DNA]</scope>
    <source>
        <strain evidence="4 5">CECT 8897</strain>
    </source>
</reference>
<evidence type="ECO:0000256" key="1">
    <source>
        <dbReference type="SAM" id="Phobius"/>
    </source>
</evidence>
<keyword evidence="2" id="KW-0732">Signal</keyword>
<organism evidence="4 5">
    <name type="scientific">Pseudoduganella violacea</name>
    <dbReference type="NCBI Taxonomy" id="1715466"/>
    <lineage>
        <taxon>Bacteria</taxon>
        <taxon>Pseudomonadati</taxon>
        <taxon>Pseudomonadota</taxon>
        <taxon>Betaproteobacteria</taxon>
        <taxon>Burkholderiales</taxon>
        <taxon>Oxalobacteraceae</taxon>
        <taxon>Telluria group</taxon>
        <taxon>Pseudoduganella</taxon>
    </lineage>
</organism>
<feature type="chain" id="PRO_5031178858" description="Ice-binding protein C-terminal domain-containing protein" evidence="2">
    <location>
        <begin position="21"/>
        <end position="186"/>
    </location>
</feature>
<dbReference type="NCBIfam" id="TIGR02595">
    <property type="entry name" value="PEP_CTERM"/>
    <property type="match status" value="1"/>
</dbReference>
<dbReference type="Pfam" id="PF07589">
    <property type="entry name" value="PEP-CTERM"/>
    <property type="match status" value="1"/>
</dbReference>